<dbReference type="EMBL" id="PGEX01000001">
    <property type="protein sequence ID" value="PJJ42727.1"/>
    <property type="molecule type" value="Genomic_DNA"/>
</dbReference>
<accession>A0A2M9AAT6</accession>
<comment type="caution">
    <text evidence="1">The sequence shown here is derived from an EMBL/GenBank/DDBJ whole genome shotgun (WGS) entry which is preliminary data.</text>
</comment>
<sequence>MKFVFLCDDIYLKGDYAAFVNNFPTNHELVTMSGEAFLQAKGFPENTFGLLVERFTWQKNFSLFRYFGLLPVLETVPLAVVSRARRFEPLKGRSALRGQEMIVTPNASSEELYTLIDKFVAAPPQMHSYPRCACKVPTKKTAAV</sequence>
<dbReference type="RefSeq" id="WP_146139543.1">
    <property type="nucleotide sequence ID" value="NZ_PGEX01000001.1"/>
</dbReference>
<keyword evidence="2" id="KW-1185">Reference proteome</keyword>
<organism evidence="1 2">
    <name type="scientific">Hallerella succinigenes</name>
    <dbReference type="NCBI Taxonomy" id="1896222"/>
    <lineage>
        <taxon>Bacteria</taxon>
        <taxon>Pseudomonadati</taxon>
        <taxon>Fibrobacterota</taxon>
        <taxon>Fibrobacteria</taxon>
        <taxon>Fibrobacterales</taxon>
        <taxon>Fibrobacteraceae</taxon>
        <taxon>Hallerella</taxon>
    </lineage>
</organism>
<evidence type="ECO:0000313" key="1">
    <source>
        <dbReference type="EMBL" id="PJJ42727.1"/>
    </source>
</evidence>
<gene>
    <name evidence="1" type="ORF">BGX16_2771</name>
</gene>
<proteinExistence type="predicted"/>
<dbReference type="OrthoDB" id="9805688at2"/>
<evidence type="ECO:0000313" key="2">
    <source>
        <dbReference type="Proteomes" id="UP000231134"/>
    </source>
</evidence>
<name>A0A2M9AAT6_9BACT</name>
<protein>
    <submittedName>
        <fullName evidence="1">Uncharacterized protein</fullName>
    </submittedName>
</protein>
<reference evidence="1 2" key="1">
    <citation type="submission" date="2017-11" db="EMBL/GenBank/DDBJ databases">
        <title>Animal gut microbial communities from fecal samples from Wisconsin, USA.</title>
        <authorList>
            <person name="Neumann A."/>
        </authorList>
    </citation>
    <scope>NUCLEOTIDE SEQUENCE [LARGE SCALE GENOMIC DNA]</scope>
    <source>
        <strain evidence="1 2">UWS3</strain>
    </source>
</reference>
<dbReference type="Proteomes" id="UP000231134">
    <property type="component" value="Unassembled WGS sequence"/>
</dbReference>
<dbReference type="AlphaFoldDB" id="A0A2M9AAT6"/>